<dbReference type="InterPro" id="IPR013848">
    <property type="entry name" value="Methylthiotransferase_N"/>
</dbReference>
<feature type="domain" description="TRAM" evidence="8">
    <location>
        <begin position="477"/>
        <end position="541"/>
    </location>
</feature>
<dbReference type="SMART" id="SM00729">
    <property type="entry name" value="Elp3"/>
    <property type="match status" value="1"/>
</dbReference>
<dbReference type="SFLD" id="SFLDG01061">
    <property type="entry name" value="methylthiotransferase"/>
    <property type="match status" value="1"/>
</dbReference>
<dbReference type="FunFam" id="3.80.30.20:FF:000001">
    <property type="entry name" value="tRNA-2-methylthio-N(6)-dimethylallyladenosine synthase 2"/>
    <property type="match status" value="1"/>
</dbReference>
<keyword evidence="4" id="KW-0949">S-adenosyl-L-methionine</keyword>
<evidence type="ECO:0000256" key="5">
    <source>
        <dbReference type="ARBA" id="ARBA00022723"/>
    </source>
</evidence>
<dbReference type="SFLD" id="SFLDG01082">
    <property type="entry name" value="B12-binding_domain_containing"/>
    <property type="match status" value="1"/>
</dbReference>
<evidence type="ECO:0000313" key="12">
    <source>
        <dbReference type="Proteomes" id="UP000613740"/>
    </source>
</evidence>
<dbReference type="PROSITE" id="PS50926">
    <property type="entry name" value="TRAM"/>
    <property type="match status" value="1"/>
</dbReference>
<evidence type="ECO:0000256" key="6">
    <source>
        <dbReference type="ARBA" id="ARBA00023004"/>
    </source>
</evidence>
<keyword evidence="5" id="KW-0479">Metal-binding</keyword>
<dbReference type="GO" id="GO:0035596">
    <property type="term" value="F:methylthiotransferase activity"/>
    <property type="evidence" value="ECO:0007669"/>
    <property type="project" value="InterPro"/>
</dbReference>
<comment type="similarity">
    <text evidence="2">Belongs to the methylthiotransferase family. MiaB subfamily.</text>
</comment>
<evidence type="ECO:0000259" key="9">
    <source>
        <dbReference type="PROSITE" id="PS51449"/>
    </source>
</evidence>
<dbReference type="InterPro" id="IPR005839">
    <property type="entry name" value="Methylthiotransferase"/>
</dbReference>
<reference evidence="11" key="1">
    <citation type="journal article" date="2020" name="bioRxiv">
        <title>Comparative genomics of Chlamydomonas.</title>
        <authorList>
            <person name="Craig R.J."/>
            <person name="Hasan A.R."/>
            <person name="Ness R.W."/>
            <person name="Keightley P.D."/>
        </authorList>
    </citation>
    <scope>NUCLEOTIDE SEQUENCE</scope>
    <source>
        <strain evidence="11">CCAP 11/173</strain>
    </source>
</reference>
<dbReference type="InterPro" id="IPR038135">
    <property type="entry name" value="Methylthiotransferase_N_sf"/>
</dbReference>
<dbReference type="Pfam" id="PF04055">
    <property type="entry name" value="Radical_SAM"/>
    <property type="match status" value="1"/>
</dbReference>
<dbReference type="AlphaFoldDB" id="A0A835TJY3"/>
<dbReference type="PANTHER" id="PTHR43020:SF2">
    <property type="entry name" value="MITOCHONDRIAL TRNA METHYLTHIOTRANSFERASE CDK5RAP1"/>
    <property type="match status" value="1"/>
</dbReference>
<dbReference type="PROSITE" id="PS51449">
    <property type="entry name" value="MTTASE_N"/>
    <property type="match status" value="1"/>
</dbReference>
<dbReference type="Gene3D" id="3.80.30.20">
    <property type="entry name" value="tm_1862 like domain"/>
    <property type="match status" value="1"/>
</dbReference>
<evidence type="ECO:0000256" key="3">
    <source>
        <dbReference type="ARBA" id="ARBA00022485"/>
    </source>
</evidence>
<dbReference type="OrthoDB" id="190098at2759"/>
<dbReference type="NCBIfam" id="TIGR00089">
    <property type="entry name" value="MiaB/RimO family radical SAM methylthiotransferase"/>
    <property type="match status" value="1"/>
</dbReference>
<dbReference type="InterPro" id="IPR006463">
    <property type="entry name" value="MiaB_methiolase"/>
</dbReference>
<evidence type="ECO:0000256" key="7">
    <source>
        <dbReference type="ARBA" id="ARBA00023014"/>
    </source>
</evidence>
<name>A0A835TJY3_9CHLO</name>
<proteinExistence type="inferred from homology"/>
<dbReference type="FunFam" id="3.40.50.12160:FF:000003">
    <property type="entry name" value="CDK5 regulatory subunit-associated protein 1"/>
    <property type="match status" value="1"/>
</dbReference>
<dbReference type="CDD" id="cd01335">
    <property type="entry name" value="Radical_SAM"/>
    <property type="match status" value="1"/>
</dbReference>
<evidence type="ECO:0000256" key="4">
    <source>
        <dbReference type="ARBA" id="ARBA00022691"/>
    </source>
</evidence>
<evidence type="ECO:0000259" key="10">
    <source>
        <dbReference type="PROSITE" id="PS51918"/>
    </source>
</evidence>
<dbReference type="PANTHER" id="PTHR43020">
    <property type="entry name" value="CDK5 REGULATORY SUBUNIT-ASSOCIATED PROTEIN 1"/>
    <property type="match status" value="1"/>
</dbReference>
<keyword evidence="3" id="KW-0004">4Fe-4S</keyword>
<dbReference type="Pfam" id="PF00919">
    <property type="entry name" value="UPF0004"/>
    <property type="match status" value="1"/>
</dbReference>
<comment type="caution">
    <text evidence="11">The sequence shown here is derived from an EMBL/GenBank/DDBJ whole genome shotgun (WGS) entry which is preliminary data.</text>
</comment>
<dbReference type="InterPro" id="IPR023404">
    <property type="entry name" value="rSAM_horseshoe"/>
</dbReference>
<sequence>MLHRTVLLPSAGGAPHLRPVPCAAPFKPATVAAGQIGKISQRGSLQLAQSTATAELAGGLTASAALLEENETEASTYCGSEGQVLVRPAPEGITPNGKKYFIHTFGCQMNMADSERMAGVLESVGYVGSEDASEADVLIYNTCSIREKAEQKVYSALGKQAKRKRERVGDLKIVVAGCVAQQEGQTLLRRVPELDIVMGPQFANRINELLDQANDAQVCATEQVAVEEDITTPRRESNITAWVNVIYGCNEKCTYCVVPFTRGSEQSRRPEDIRREMLALGEAGYKEVTLLGQNVDAYGRDLPGMAADASGRRAWTFTDLLRYVHDVPGIERIRFATSHPRYFTDRLVRACAELPKLCEFFHIPFQSGDNDILKAMKRGYTAERYKEIINNIRRYMPDASISGDVIVGFPGETEEQYQRTEDLVREIGFDRVNTAAYSPRPNTPAAEWENQVADLIKADRLNRLNKVVMEVATERAQRFQGRTFEVLVEGPNPKNPAQAFGRIRHNKLVYFDGDGKALRGQLVMVRVDECNAFSLFGQLTEVVGARAAQPGQAAVQSEEQAQAAVLAAAAV</sequence>
<dbReference type="Gene3D" id="3.40.50.12160">
    <property type="entry name" value="Methylthiotransferase, N-terminal domain"/>
    <property type="match status" value="1"/>
</dbReference>
<gene>
    <name evidence="11" type="ORF">HYH02_006622</name>
</gene>
<dbReference type="EMBL" id="JAEHOD010000041">
    <property type="protein sequence ID" value="KAG2439100.1"/>
    <property type="molecule type" value="Genomic_DNA"/>
</dbReference>
<protein>
    <submittedName>
        <fullName evidence="11">Uncharacterized protein</fullName>
    </submittedName>
</protein>
<evidence type="ECO:0000256" key="1">
    <source>
        <dbReference type="ARBA" id="ARBA00001966"/>
    </source>
</evidence>
<accession>A0A835TJY3</accession>
<keyword evidence="12" id="KW-1185">Reference proteome</keyword>
<dbReference type="SFLD" id="SFLDS00029">
    <property type="entry name" value="Radical_SAM"/>
    <property type="match status" value="1"/>
</dbReference>
<dbReference type="InterPro" id="IPR058240">
    <property type="entry name" value="rSAM_sf"/>
</dbReference>
<dbReference type="NCBIfam" id="TIGR01574">
    <property type="entry name" value="miaB-methiolase"/>
    <property type="match status" value="1"/>
</dbReference>
<dbReference type="GO" id="GO:0051539">
    <property type="term" value="F:4 iron, 4 sulfur cluster binding"/>
    <property type="evidence" value="ECO:0007669"/>
    <property type="project" value="UniProtKB-KW"/>
</dbReference>
<organism evidence="11 12">
    <name type="scientific">Chlamydomonas schloesseri</name>
    <dbReference type="NCBI Taxonomy" id="2026947"/>
    <lineage>
        <taxon>Eukaryota</taxon>
        <taxon>Viridiplantae</taxon>
        <taxon>Chlorophyta</taxon>
        <taxon>core chlorophytes</taxon>
        <taxon>Chlorophyceae</taxon>
        <taxon>CS clade</taxon>
        <taxon>Chlamydomonadales</taxon>
        <taxon>Chlamydomonadaceae</taxon>
        <taxon>Chlamydomonas</taxon>
    </lineage>
</organism>
<dbReference type="PROSITE" id="PS01278">
    <property type="entry name" value="MTTASE_RADICAL"/>
    <property type="match status" value="1"/>
</dbReference>
<dbReference type="SFLD" id="SFLDF00273">
    <property type="entry name" value="(dimethylallyl)adenosine_tRNA"/>
    <property type="match status" value="1"/>
</dbReference>
<dbReference type="Pfam" id="PF01938">
    <property type="entry name" value="TRAM"/>
    <property type="match status" value="1"/>
</dbReference>
<dbReference type="InterPro" id="IPR020612">
    <property type="entry name" value="Methylthiotransferase_CS"/>
</dbReference>
<keyword evidence="6" id="KW-0408">Iron</keyword>
<dbReference type="PROSITE" id="PS51918">
    <property type="entry name" value="RADICAL_SAM"/>
    <property type="match status" value="1"/>
</dbReference>
<dbReference type="HAMAP" id="MF_01864">
    <property type="entry name" value="tRNA_metthiotr_MiaB"/>
    <property type="match status" value="1"/>
</dbReference>
<evidence type="ECO:0000256" key="2">
    <source>
        <dbReference type="ARBA" id="ARBA00009815"/>
    </source>
</evidence>
<dbReference type="GO" id="GO:0046872">
    <property type="term" value="F:metal ion binding"/>
    <property type="evidence" value="ECO:0007669"/>
    <property type="project" value="UniProtKB-KW"/>
</dbReference>
<comment type="cofactor">
    <cofactor evidence="1">
        <name>[4Fe-4S] cluster</name>
        <dbReference type="ChEBI" id="CHEBI:49883"/>
    </cofactor>
</comment>
<feature type="domain" description="Radical SAM core" evidence="10">
    <location>
        <begin position="235"/>
        <end position="474"/>
    </location>
</feature>
<evidence type="ECO:0000259" key="8">
    <source>
        <dbReference type="PROSITE" id="PS50926"/>
    </source>
</evidence>
<keyword evidence="7" id="KW-0411">Iron-sulfur</keyword>
<dbReference type="Proteomes" id="UP000613740">
    <property type="component" value="Unassembled WGS sequence"/>
</dbReference>
<dbReference type="InterPro" id="IPR007197">
    <property type="entry name" value="rSAM"/>
</dbReference>
<dbReference type="GO" id="GO:0035600">
    <property type="term" value="P:tRNA methylthiolation"/>
    <property type="evidence" value="ECO:0007669"/>
    <property type="project" value="TreeGrafter"/>
</dbReference>
<evidence type="ECO:0000313" key="11">
    <source>
        <dbReference type="EMBL" id="KAG2439100.1"/>
    </source>
</evidence>
<feature type="domain" description="MTTase N-terminal" evidence="9">
    <location>
        <begin position="98"/>
        <end position="215"/>
    </location>
</feature>
<dbReference type="InterPro" id="IPR002792">
    <property type="entry name" value="TRAM_dom"/>
</dbReference>
<dbReference type="InterPro" id="IPR006638">
    <property type="entry name" value="Elp3/MiaA/NifB-like_rSAM"/>
</dbReference>
<dbReference type="SUPFAM" id="SSF102114">
    <property type="entry name" value="Radical SAM enzymes"/>
    <property type="match status" value="1"/>
</dbReference>